<dbReference type="GO" id="GO:0015179">
    <property type="term" value="F:L-amino acid transmembrane transporter activity"/>
    <property type="evidence" value="ECO:0000318"/>
    <property type="project" value="GO_Central"/>
</dbReference>
<feature type="transmembrane region" description="Helical" evidence="6">
    <location>
        <begin position="301"/>
        <end position="324"/>
    </location>
</feature>
<dbReference type="Gene3D" id="1.20.1740.10">
    <property type="entry name" value="Amino acid/polyamine transporter I"/>
    <property type="match status" value="1"/>
</dbReference>
<dbReference type="GeneID" id="580370"/>
<dbReference type="EnsemblMetazoa" id="XM_030985770">
    <property type="protein sequence ID" value="XP_030841630"/>
    <property type="gene ID" value="LOC580370"/>
</dbReference>
<evidence type="ECO:0000256" key="3">
    <source>
        <dbReference type="ARBA" id="ARBA00022989"/>
    </source>
</evidence>
<evidence type="ECO:0000256" key="1">
    <source>
        <dbReference type="ARBA" id="ARBA00004141"/>
    </source>
</evidence>
<feature type="transmembrane region" description="Helical" evidence="6">
    <location>
        <begin position="77"/>
        <end position="97"/>
    </location>
</feature>
<keyword evidence="2 6" id="KW-0812">Transmembrane</keyword>
<organism evidence="7 8">
    <name type="scientific">Strongylocentrotus purpuratus</name>
    <name type="common">Purple sea urchin</name>
    <dbReference type="NCBI Taxonomy" id="7668"/>
    <lineage>
        <taxon>Eukaryota</taxon>
        <taxon>Metazoa</taxon>
        <taxon>Echinodermata</taxon>
        <taxon>Eleutherozoa</taxon>
        <taxon>Echinozoa</taxon>
        <taxon>Echinoidea</taxon>
        <taxon>Euechinoidea</taxon>
        <taxon>Echinacea</taxon>
        <taxon>Camarodonta</taxon>
        <taxon>Echinidea</taxon>
        <taxon>Strongylocentrotidae</taxon>
        <taxon>Strongylocentrotus</taxon>
    </lineage>
</organism>
<feature type="transmembrane region" description="Helical" evidence="6">
    <location>
        <begin position="228"/>
        <end position="250"/>
    </location>
</feature>
<keyword evidence="4 6" id="KW-0472">Membrane</keyword>
<dbReference type="GO" id="GO:0003333">
    <property type="term" value="P:amino acid transmembrane transport"/>
    <property type="evidence" value="ECO:0000318"/>
    <property type="project" value="GO_Central"/>
</dbReference>
<dbReference type="FunFam" id="1.20.1740.10:FF:000119">
    <property type="entry name" value="Solute carrier family 7 member 7"/>
    <property type="match status" value="1"/>
</dbReference>
<evidence type="ECO:0000256" key="5">
    <source>
        <dbReference type="SAM" id="MobiDB-lite"/>
    </source>
</evidence>
<dbReference type="KEGG" id="spu:580370"/>
<feature type="compositionally biased region" description="Basic and acidic residues" evidence="5">
    <location>
        <begin position="44"/>
        <end position="60"/>
    </location>
</feature>
<feature type="transmembrane region" description="Helical" evidence="6">
    <location>
        <begin position="270"/>
        <end position="289"/>
    </location>
</feature>
<dbReference type="Pfam" id="PF13520">
    <property type="entry name" value="AA_permease_2"/>
    <property type="match status" value="1"/>
</dbReference>
<accession>A0A7M7NTT2</accession>
<feature type="transmembrane region" description="Helical" evidence="6">
    <location>
        <begin position="456"/>
        <end position="477"/>
    </location>
</feature>
<evidence type="ECO:0008006" key="9">
    <source>
        <dbReference type="Google" id="ProtNLM"/>
    </source>
</evidence>
<name>A0A7M7NTT2_STRPU</name>
<feature type="region of interest" description="Disordered" evidence="5">
    <location>
        <begin position="1"/>
        <end position="69"/>
    </location>
</feature>
<reference evidence="7" key="2">
    <citation type="submission" date="2021-01" db="UniProtKB">
        <authorList>
            <consortium name="EnsemblMetazoa"/>
        </authorList>
    </citation>
    <scope>IDENTIFICATION</scope>
</reference>
<comment type="subcellular location">
    <subcellularLocation>
        <location evidence="1">Membrane</location>
        <topology evidence="1">Multi-pass membrane protein</topology>
    </subcellularLocation>
</comment>
<feature type="transmembrane region" description="Helical" evidence="6">
    <location>
        <begin position="397"/>
        <end position="415"/>
    </location>
</feature>
<feature type="transmembrane region" description="Helical" evidence="6">
    <location>
        <begin position="350"/>
        <end position="376"/>
    </location>
</feature>
<dbReference type="FunFam" id="1.20.1740.10:FF:000092">
    <property type="entry name" value="Putative L-type amino acid transporter 1-like protein MLAS"/>
    <property type="match status" value="1"/>
</dbReference>
<dbReference type="AlphaFoldDB" id="A0A7M7NTT2"/>
<feature type="transmembrane region" description="Helical" evidence="6">
    <location>
        <begin position="109"/>
        <end position="133"/>
    </location>
</feature>
<sequence length="532" mass="57183">MVEDDSKPNGNAANGVADPSGNSPVHGDQGADSQVVYRPNSKNNDSDIETRLADKGKEADGDGGSTSSSNVQLKREISLMGGVAVNVGVIIGSGIFISPKGVLIGSGSVGMTMINWAICGVFSMVGALCLAELGTMIPSSGGFYVYAQQSFGNFWAFLLLWTMSGMMQPVAIAVISLTCAQYILEPFFMLADCNPPGAAISLLAICCQFTVMYVNCRSVKLATSVQSVFTIGKLAALSIIIISGLVLLAQGNTQNFENSFEGTDMSGLGVALYSGLFSYAGWYSLNIVVEELKDPYKNLPRAIVITIVTVTIVYILTNIAYFAALSPEELLASNAVAVTYGAKVLGKFAWIMPVAVALSTFGSANGNMLTCSRLFFVGAREKHLPGLLSMINIERNTPVPSLLFTSLLTIVYSLAGDVFTLINYFNFVTWFSSGLAVCGLLWLRYKEPDRPRPYKVNILLPILFVISCIFLIVMGTIAAPIDTVIGVAIMCSGIPVYFFVVKPKKKPEIVVKANDFVTRWFQKLMLVVAEER</sequence>
<dbReference type="RefSeq" id="XP_030841630.1">
    <property type="nucleotide sequence ID" value="XM_030985770.1"/>
</dbReference>
<feature type="transmembrane region" description="Helical" evidence="6">
    <location>
        <begin position="421"/>
        <end position="444"/>
    </location>
</feature>
<keyword evidence="8" id="KW-1185">Reference proteome</keyword>
<dbReference type="Proteomes" id="UP000007110">
    <property type="component" value="Unassembled WGS sequence"/>
</dbReference>
<dbReference type="GO" id="GO:0016020">
    <property type="term" value="C:membrane"/>
    <property type="evidence" value="ECO:0007669"/>
    <property type="project" value="UniProtKB-SubCell"/>
</dbReference>
<dbReference type="OMA" id="FNFVTWT"/>
<feature type="transmembrane region" description="Helical" evidence="6">
    <location>
        <begin position="196"/>
        <end position="216"/>
    </location>
</feature>
<proteinExistence type="predicted"/>
<feature type="transmembrane region" description="Helical" evidence="6">
    <location>
        <begin position="154"/>
        <end position="184"/>
    </location>
</feature>
<dbReference type="InterPro" id="IPR050598">
    <property type="entry name" value="AminoAcid_Transporter"/>
</dbReference>
<protein>
    <recommendedName>
        <fullName evidence="9">Y+L amino acid transporter 2</fullName>
    </recommendedName>
</protein>
<evidence type="ECO:0000313" key="8">
    <source>
        <dbReference type="Proteomes" id="UP000007110"/>
    </source>
</evidence>
<evidence type="ECO:0000256" key="4">
    <source>
        <dbReference type="ARBA" id="ARBA00023136"/>
    </source>
</evidence>
<dbReference type="OrthoDB" id="3257095at2759"/>
<reference evidence="8" key="1">
    <citation type="submission" date="2015-02" db="EMBL/GenBank/DDBJ databases">
        <title>Genome sequencing for Strongylocentrotus purpuratus.</title>
        <authorList>
            <person name="Murali S."/>
            <person name="Liu Y."/>
            <person name="Vee V."/>
            <person name="English A."/>
            <person name="Wang M."/>
            <person name="Skinner E."/>
            <person name="Han Y."/>
            <person name="Muzny D.M."/>
            <person name="Worley K.C."/>
            <person name="Gibbs R.A."/>
        </authorList>
    </citation>
    <scope>NUCLEOTIDE SEQUENCE</scope>
</reference>
<keyword evidence="3 6" id="KW-1133">Transmembrane helix</keyword>
<dbReference type="PIRSF" id="PIRSF006060">
    <property type="entry name" value="AA_transporter"/>
    <property type="match status" value="1"/>
</dbReference>
<dbReference type="PANTHER" id="PTHR11785">
    <property type="entry name" value="AMINO ACID TRANSPORTER"/>
    <property type="match status" value="1"/>
</dbReference>
<dbReference type="PANTHER" id="PTHR11785:SF528">
    <property type="entry name" value="AMINO ACID TRANSPORTER PROTEIN JHI-21"/>
    <property type="match status" value="1"/>
</dbReference>
<dbReference type="InterPro" id="IPR002293">
    <property type="entry name" value="AA/rel_permease1"/>
</dbReference>
<evidence type="ECO:0000256" key="2">
    <source>
        <dbReference type="ARBA" id="ARBA00022692"/>
    </source>
</evidence>
<evidence type="ECO:0000313" key="7">
    <source>
        <dbReference type="EnsemblMetazoa" id="XP_030841630"/>
    </source>
</evidence>
<feature type="transmembrane region" description="Helical" evidence="6">
    <location>
        <begin position="483"/>
        <end position="500"/>
    </location>
</feature>
<evidence type="ECO:0000256" key="6">
    <source>
        <dbReference type="SAM" id="Phobius"/>
    </source>
</evidence>
<dbReference type="InParanoid" id="A0A7M7NTT2"/>